<organism evidence="1 2">
    <name type="scientific">Handroanthus impetiginosus</name>
    <dbReference type="NCBI Taxonomy" id="429701"/>
    <lineage>
        <taxon>Eukaryota</taxon>
        <taxon>Viridiplantae</taxon>
        <taxon>Streptophyta</taxon>
        <taxon>Embryophyta</taxon>
        <taxon>Tracheophyta</taxon>
        <taxon>Spermatophyta</taxon>
        <taxon>Magnoliopsida</taxon>
        <taxon>eudicotyledons</taxon>
        <taxon>Gunneridae</taxon>
        <taxon>Pentapetalae</taxon>
        <taxon>asterids</taxon>
        <taxon>lamiids</taxon>
        <taxon>Lamiales</taxon>
        <taxon>Bignoniaceae</taxon>
        <taxon>Crescentiina</taxon>
        <taxon>Tabebuia alliance</taxon>
        <taxon>Handroanthus</taxon>
    </lineage>
</organism>
<keyword evidence="2" id="KW-1185">Reference proteome</keyword>
<comment type="caution">
    <text evidence="1">The sequence shown here is derived from an EMBL/GenBank/DDBJ whole genome shotgun (WGS) entry which is preliminary data.</text>
</comment>
<dbReference type="AlphaFoldDB" id="A0A2G9I445"/>
<proteinExistence type="predicted"/>
<protein>
    <submittedName>
        <fullName evidence="1">Uncharacterized protein</fullName>
    </submittedName>
</protein>
<dbReference type="PANTHER" id="PTHR33240:SF15">
    <property type="entry name" value="GAG-PRO-LIKE PROTEIN"/>
    <property type="match status" value="1"/>
</dbReference>
<dbReference type="EMBL" id="NKXS01000400">
    <property type="protein sequence ID" value="PIN24523.1"/>
    <property type="molecule type" value="Genomic_DNA"/>
</dbReference>
<accession>A0A2G9I445</accession>
<dbReference type="STRING" id="429701.A0A2G9I445"/>
<evidence type="ECO:0000313" key="2">
    <source>
        <dbReference type="Proteomes" id="UP000231279"/>
    </source>
</evidence>
<dbReference type="PANTHER" id="PTHR33240">
    <property type="entry name" value="OS08G0508500 PROTEIN"/>
    <property type="match status" value="1"/>
</dbReference>
<reference evidence="2" key="1">
    <citation type="journal article" date="2018" name="Gigascience">
        <title>Genome assembly of the Pink Ipe (Handroanthus impetiginosus, Bignoniaceae), a highly valued, ecologically keystone Neotropical timber forest tree.</title>
        <authorList>
            <person name="Silva-Junior O.B."/>
            <person name="Grattapaglia D."/>
            <person name="Novaes E."/>
            <person name="Collevatti R.G."/>
        </authorList>
    </citation>
    <scope>NUCLEOTIDE SEQUENCE [LARGE SCALE GENOMIC DNA]</scope>
    <source>
        <strain evidence="2">cv. UFG-1</strain>
    </source>
</reference>
<gene>
    <name evidence="1" type="ORF">CDL12_02743</name>
</gene>
<evidence type="ECO:0000313" key="1">
    <source>
        <dbReference type="EMBL" id="PIN24523.1"/>
    </source>
</evidence>
<name>A0A2G9I445_9LAMI</name>
<dbReference type="Proteomes" id="UP000231279">
    <property type="component" value="Unassembled WGS sequence"/>
</dbReference>
<dbReference type="OrthoDB" id="914272at2759"/>
<sequence>MKRLGIPIEDFSCNRLTFQSFNQDGQKVIDMIRLDFMIGELKASTLFHVIDARTFYPLLLGRLWLHENGVIPSTFHQCFKYVKDRVIMKVDADTKPFTNAESYFADAKLYLDPDSVKKVLFLKIVSNHPGEEERVELSKLAIMKANRETESPLPHNASRSQPKALKSDNYQTMKKGLVMPIANIHSPGLSKPSSKVVYEEFKGVFDPKSYKLLEKSSFDFASFPSLGKLQPELMGEKVHGLTEKQ</sequence>